<accession>C6BRQ4</accession>
<gene>
    <name evidence="3" type="ordered locus">Desal_1432</name>
</gene>
<dbReference type="InterPro" id="IPR010982">
    <property type="entry name" value="Lambda_DNA-bd_dom_sf"/>
</dbReference>
<evidence type="ECO:0000259" key="2">
    <source>
        <dbReference type="PROSITE" id="PS50943"/>
    </source>
</evidence>
<proteinExistence type="predicted"/>
<dbReference type="SMART" id="SM00530">
    <property type="entry name" value="HTH_XRE"/>
    <property type="match status" value="1"/>
</dbReference>
<feature type="transmembrane region" description="Helical" evidence="1">
    <location>
        <begin position="112"/>
        <end position="137"/>
    </location>
</feature>
<dbReference type="SUPFAM" id="SSF47413">
    <property type="entry name" value="lambda repressor-like DNA-binding domains"/>
    <property type="match status" value="1"/>
</dbReference>
<dbReference type="OrthoDB" id="5114244at2"/>
<evidence type="ECO:0000313" key="4">
    <source>
        <dbReference type="Proteomes" id="UP000002601"/>
    </source>
</evidence>
<organism evidence="3 4">
    <name type="scientific">Maridesulfovibrio salexigens (strain ATCC 14822 / DSM 2638 / NCIMB 8403 / VKM B-1763)</name>
    <name type="common">Desulfovibrio salexigens</name>
    <dbReference type="NCBI Taxonomy" id="526222"/>
    <lineage>
        <taxon>Bacteria</taxon>
        <taxon>Pseudomonadati</taxon>
        <taxon>Thermodesulfobacteriota</taxon>
        <taxon>Desulfovibrionia</taxon>
        <taxon>Desulfovibrionales</taxon>
        <taxon>Desulfovibrionaceae</taxon>
        <taxon>Maridesulfovibrio</taxon>
    </lineage>
</organism>
<dbReference type="KEGG" id="dsa:Desal_1432"/>
<feature type="transmembrane region" description="Helical" evidence="1">
    <location>
        <begin position="149"/>
        <end position="170"/>
    </location>
</feature>
<sequence>MTVAEKQMFENAWEFESGEQRDKMLESLTAENCGEKLLLVRDVSNLTRRELAKVIGCSESTLSRIERGVSKPTNEFLSRLLALVTIGYYKYSQLSEAEKEKISETIGTSGGVLAGVGGAIAAIGAAGVVPGLSAAGITSGLAAIGGSMLGGVAVVAAIPIATGAAGYALVKGIKAICDSNRLSCTAVDDKYEICTKDND</sequence>
<keyword evidence="1" id="KW-0472">Membrane</keyword>
<keyword evidence="4" id="KW-1185">Reference proteome</keyword>
<evidence type="ECO:0000256" key="1">
    <source>
        <dbReference type="SAM" id="Phobius"/>
    </source>
</evidence>
<keyword evidence="1" id="KW-1133">Transmembrane helix</keyword>
<dbReference type="GO" id="GO:0003677">
    <property type="term" value="F:DNA binding"/>
    <property type="evidence" value="ECO:0007669"/>
    <property type="project" value="InterPro"/>
</dbReference>
<keyword evidence="1" id="KW-0812">Transmembrane</keyword>
<dbReference type="RefSeq" id="WP_015851312.1">
    <property type="nucleotide sequence ID" value="NC_012881.1"/>
</dbReference>
<dbReference type="PROSITE" id="PS50943">
    <property type="entry name" value="HTH_CROC1"/>
    <property type="match status" value="1"/>
</dbReference>
<name>C6BRQ4_MARSD</name>
<dbReference type="Gene3D" id="1.10.260.40">
    <property type="entry name" value="lambda repressor-like DNA-binding domains"/>
    <property type="match status" value="1"/>
</dbReference>
<feature type="domain" description="HTH cro/C1-type" evidence="2">
    <location>
        <begin position="37"/>
        <end position="80"/>
    </location>
</feature>
<evidence type="ECO:0000313" key="3">
    <source>
        <dbReference type="EMBL" id="ACS79494.1"/>
    </source>
</evidence>
<dbReference type="HOGENOM" id="CLU_1370235_0_0_7"/>
<dbReference type="InterPro" id="IPR001387">
    <property type="entry name" value="Cro/C1-type_HTH"/>
</dbReference>
<reference evidence="3 4" key="1">
    <citation type="submission" date="2009-06" db="EMBL/GenBank/DDBJ databases">
        <title>Complete sequence of Desulfovibrio salexigens DSM 2638.</title>
        <authorList>
            <consortium name="US DOE Joint Genome Institute"/>
            <person name="Lucas S."/>
            <person name="Copeland A."/>
            <person name="Lapidus A."/>
            <person name="Glavina del Rio T."/>
            <person name="Tice H."/>
            <person name="Bruce D."/>
            <person name="Goodwin L."/>
            <person name="Pitluck S."/>
            <person name="Munk A.C."/>
            <person name="Brettin T."/>
            <person name="Detter J.C."/>
            <person name="Han C."/>
            <person name="Tapia R."/>
            <person name="Larimer F."/>
            <person name="Land M."/>
            <person name="Hauser L."/>
            <person name="Kyrpides N."/>
            <person name="Anderson I."/>
            <person name="Wall J.D."/>
            <person name="Arkin A.P."/>
            <person name="Dehal P."/>
            <person name="Chivian D."/>
            <person name="Giles B."/>
            <person name="Hazen T.C."/>
        </authorList>
    </citation>
    <scope>NUCLEOTIDE SEQUENCE [LARGE SCALE GENOMIC DNA]</scope>
    <source>
        <strain evidence="4">ATCC 14822 / DSM 2638 / NCIMB 8403 / VKM B-1763</strain>
    </source>
</reference>
<protein>
    <submittedName>
        <fullName evidence="3">Transcriptional regulator, XRE family</fullName>
    </submittedName>
</protein>
<dbReference type="Pfam" id="PF01381">
    <property type="entry name" value="HTH_3"/>
    <property type="match status" value="1"/>
</dbReference>
<dbReference type="Proteomes" id="UP000002601">
    <property type="component" value="Chromosome"/>
</dbReference>
<dbReference type="AlphaFoldDB" id="C6BRQ4"/>
<dbReference type="EMBL" id="CP001649">
    <property type="protein sequence ID" value="ACS79494.1"/>
    <property type="molecule type" value="Genomic_DNA"/>
</dbReference>
<dbReference type="STRING" id="526222.Desal_1432"/>
<dbReference type="CDD" id="cd00093">
    <property type="entry name" value="HTH_XRE"/>
    <property type="match status" value="1"/>
</dbReference>